<proteinExistence type="predicted"/>
<accession>A0ACB6Z440</accession>
<reference evidence="1" key="2">
    <citation type="journal article" date="2020" name="Nat. Commun.">
        <title>Large-scale genome sequencing of mycorrhizal fungi provides insights into the early evolution of symbiotic traits.</title>
        <authorList>
            <person name="Miyauchi S."/>
            <person name="Kiss E."/>
            <person name="Kuo A."/>
            <person name="Drula E."/>
            <person name="Kohler A."/>
            <person name="Sanchez-Garcia M."/>
            <person name="Morin E."/>
            <person name="Andreopoulos B."/>
            <person name="Barry K.W."/>
            <person name="Bonito G."/>
            <person name="Buee M."/>
            <person name="Carver A."/>
            <person name="Chen C."/>
            <person name="Cichocki N."/>
            <person name="Clum A."/>
            <person name="Culley D."/>
            <person name="Crous P.W."/>
            <person name="Fauchery L."/>
            <person name="Girlanda M."/>
            <person name="Hayes R.D."/>
            <person name="Keri Z."/>
            <person name="LaButti K."/>
            <person name="Lipzen A."/>
            <person name="Lombard V."/>
            <person name="Magnuson J."/>
            <person name="Maillard F."/>
            <person name="Murat C."/>
            <person name="Nolan M."/>
            <person name="Ohm R.A."/>
            <person name="Pangilinan J."/>
            <person name="Pereira M.F."/>
            <person name="Perotto S."/>
            <person name="Peter M."/>
            <person name="Pfister S."/>
            <person name="Riley R."/>
            <person name="Sitrit Y."/>
            <person name="Stielow J.B."/>
            <person name="Szollosi G."/>
            <person name="Zifcakova L."/>
            <person name="Stursova M."/>
            <person name="Spatafora J.W."/>
            <person name="Tedersoo L."/>
            <person name="Vaario L.M."/>
            <person name="Yamada A."/>
            <person name="Yan M."/>
            <person name="Wang P."/>
            <person name="Xu J."/>
            <person name="Bruns T."/>
            <person name="Baldrian P."/>
            <person name="Vilgalys R."/>
            <person name="Dunand C."/>
            <person name="Henrissat B."/>
            <person name="Grigoriev I.V."/>
            <person name="Hibbett D."/>
            <person name="Nagy L.G."/>
            <person name="Martin F.M."/>
        </authorList>
    </citation>
    <scope>NUCLEOTIDE SEQUENCE</scope>
    <source>
        <strain evidence="1">P2</strain>
    </source>
</reference>
<protein>
    <submittedName>
        <fullName evidence="1">SNF5-domain-containing protein</fullName>
    </submittedName>
</protein>
<dbReference type="Proteomes" id="UP000886501">
    <property type="component" value="Unassembled WGS sequence"/>
</dbReference>
<reference evidence="1" key="1">
    <citation type="submission" date="2019-10" db="EMBL/GenBank/DDBJ databases">
        <authorList>
            <consortium name="DOE Joint Genome Institute"/>
            <person name="Kuo A."/>
            <person name="Miyauchi S."/>
            <person name="Kiss E."/>
            <person name="Drula E."/>
            <person name="Kohler A."/>
            <person name="Sanchez-Garcia M."/>
            <person name="Andreopoulos B."/>
            <person name="Barry K.W."/>
            <person name="Bonito G."/>
            <person name="Buee M."/>
            <person name="Carver A."/>
            <person name="Chen C."/>
            <person name="Cichocki N."/>
            <person name="Clum A."/>
            <person name="Culley D."/>
            <person name="Crous P.W."/>
            <person name="Fauchery L."/>
            <person name="Girlanda M."/>
            <person name="Hayes R."/>
            <person name="Keri Z."/>
            <person name="Labutti K."/>
            <person name="Lipzen A."/>
            <person name="Lombard V."/>
            <person name="Magnuson J."/>
            <person name="Maillard F."/>
            <person name="Morin E."/>
            <person name="Murat C."/>
            <person name="Nolan M."/>
            <person name="Ohm R."/>
            <person name="Pangilinan J."/>
            <person name="Pereira M."/>
            <person name="Perotto S."/>
            <person name="Peter M."/>
            <person name="Riley R."/>
            <person name="Sitrit Y."/>
            <person name="Stielow B."/>
            <person name="Szollosi G."/>
            <person name="Zifcakova L."/>
            <person name="Stursova M."/>
            <person name="Spatafora J.W."/>
            <person name="Tedersoo L."/>
            <person name="Vaario L.-M."/>
            <person name="Yamada A."/>
            <person name="Yan M."/>
            <person name="Wang P."/>
            <person name="Xu J."/>
            <person name="Bruns T."/>
            <person name="Baldrian P."/>
            <person name="Vilgalys R."/>
            <person name="Henrissat B."/>
            <person name="Grigoriev I.V."/>
            <person name="Hibbett D."/>
            <person name="Nagy L.G."/>
            <person name="Martin F.M."/>
        </authorList>
    </citation>
    <scope>NUCLEOTIDE SEQUENCE</scope>
    <source>
        <strain evidence="1">P2</strain>
    </source>
</reference>
<evidence type="ECO:0000313" key="1">
    <source>
        <dbReference type="EMBL" id="KAF9644337.1"/>
    </source>
</evidence>
<organism evidence="1 2">
    <name type="scientific">Thelephora ganbajun</name>
    <name type="common">Ganba fungus</name>
    <dbReference type="NCBI Taxonomy" id="370292"/>
    <lineage>
        <taxon>Eukaryota</taxon>
        <taxon>Fungi</taxon>
        <taxon>Dikarya</taxon>
        <taxon>Basidiomycota</taxon>
        <taxon>Agaricomycotina</taxon>
        <taxon>Agaricomycetes</taxon>
        <taxon>Thelephorales</taxon>
        <taxon>Thelephoraceae</taxon>
        <taxon>Thelephora</taxon>
    </lineage>
</organism>
<evidence type="ECO:0000313" key="2">
    <source>
        <dbReference type="Proteomes" id="UP000886501"/>
    </source>
</evidence>
<name>A0ACB6Z440_THEGA</name>
<gene>
    <name evidence="1" type="ORF">BDM02DRAFT_3131827</name>
</gene>
<keyword evidence="2" id="KW-1185">Reference proteome</keyword>
<dbReference type="EMBL" id="MU118146">
    <property type="protein sequence ID" value="KAF9644337.1"/>
    <property type="molecule type" value="Genomic_DNA"/>
</dbReference>
<sequence>MSQSPAPVHPNYHSNIQAWSNSSTPPPRASSSRTTRSRTTRSSNLAAQPSQPSTLQPQQTQPYNIPYYQPPPVQPQYFPPPKTRSNPPRPVLPTTPQALHSTYASRLRTGSTLLVQPILSATSTALGTGDGGLRGGGGTTGRSRRSTAINYAEPPSGDEGLDAGAIDSDDSDFIASGGVRTSIRKAGRPPGGTPYGRGTPQPGGGELDQSYLGMIPPSRFIVAKPVLPTVHEYFSDDKLEAQASKPSGLIPIRVEFETETHRIRDCFVWNSNEVLITPEKFASVFCADLDLSQRPWVETVANQIRAQIEEHEAVATVDLSPIVDYSMAPALSASSADMGGMMIPDCRVILSIDVQIATHHLIDHIEWDLHSQLTPEEFAIQLCADLGLSGEAPPLVAHAIHEELIKHKRDAIEWGVVGGDYEMLNNPEGGSNLSLLKDKTGLGLGWGRTPRDGRGPKTLRSAWRDWAEAEEFRTKSEVLTADEVERREMERDRATRFVVSIYVVFFMYDPG</sequence>
<comment type="caution">
    <text evidence="1">The sequence shown here is derived from an EMBL/GenBank/DDBJ whole genome shotgun (WGS) entry which is preliminary data.</text>
</comment>